<protein>
    <submittedName>
        <fullName evidence="3">Uncharacterized protein</fullName>
    </submittedName>
</protein>
<feature type="transmembrane region" description="Helical" evidence="2">
    <location>
        <begin position="67"/>
        <end position="85"/>
    </location>
</feature>
<feature type="region of interest" description="Disordered" evidence="1">
    <location>
        <begin position="1"/>
        <end position="21"/>
    </location>
</feature>
<name>A0ABN6SD70_9BIFI</name>
<evidence type="ECO:0000313" key="3">
    <source>
        <dbReference type="EMBL" id="BDR54034.1"/>
    </source>
</evidence>
<keyword evidence="2" id="KW-0812">Transmembrane</keyword>
<feature type="transmembrane region" description="Helical" evidence="2">
    <location>
        <begin position="35"/>
        <end position="55"/>
    </location>
</feature>
<gene>
    <name evidence="3" type="ORF">KIMH_01450</name>
</gene>
<reference evidence="3 4" key="1">
    <citation type="journal article" date="2023" name="Microbiol. Spectr.">
        <title>Symbiosis of Carpenter Bees with Uncharacterized Lactic Acid Bacteria Showing NAD Auxotrophy.</title>
        <authorList>
            <person name="Kawasaki S."/>
            <person name="Ozawa K."/>
            <person name="Mori T."/>
            <person name="Yamamoto A."/>
            <person name="Ito M."/>
            <person name="Ohkuma M."/>
            <person name="Sakamoto M."/>
            <person name="Matsutani M."/>
        </authorList>
    </citation>
    <scope>NUCLEOTIDE SEQUENCE [LARGE SCALE GENOMIC DNA]</scope>
    <source>
        <strain evidence="3 4">KimH</strain>
    </source>
</reference>
<feature type="transmembrane region" description="Helical" evidence="2">
    <location>
        <begin position="167"/>
        <end position="188"/>
    </location>
</feature>
<evidence type="ECO:0000256" key="1">
    <source>
        <dbReference type="SAM" id="MobiDB-lite"/>
    </source>
</evidence>
<feature type="transmembrane region" description="Helical" evidence="2">
    <location>
        <begin position="97"/>
        <end position="115"/>
    </location>
</feature>
<dbReference type="Proteomes" id="UP001321748">
    <property type="component" value="Chromosome"/>
</dbReference>
<feature type="transmembrane region" description="Helical" evidence="2">
    <location>
        <begin position="244"/>
        <end position="265"/>
    </location>
</feature>
<feature type="transmembrane region" description="Helical" evidence="2">
    <location>
        <begin position="135"/>
        <end position="155"/>
    </location>
</feature>
<dbReference type="EMBL" id="AP026800">
    <property type="protein sequence ID" value="BDR54034.1"/>
    <property type="molecule type" value="Genomic_DNA"/>
</dbReference>
<accession>A0ABN6SD70</accession>
<sequence>MTNMGEAHEREGSYSHETALDEEAVEGSTSSRSTLAIAFMQLIVLALLIVPTAFAFTPSLPEEYTSWMNLLCLGIVVISLSVYSLARGGAESLFDSLFPFVLGAASLIGACYWNMVSVVSGRMGLGDQWVIVRRWINLVAVLLAILVVFTFGHQMLRLHRTQVIRGLARSIFSGLVCISVSGWIFMPALVAHYTSGFDQGVWSSQGRWFLAMAALGLVLIAGLCVSSWGWWAERGRKSGRVAQSCLVISLIPIMLSGVVIVLALMGSRVLLNLF</sequence>
<proteinExistence type="predicted"/>
<feature type="compositionally biased region" description="Basic and acidic residues" evidence="1">
    <location>
        <begin position="1"/>
        <end position="14"/>
    </location>
</feature>
<evidence type="ECO:0000313" key="4">
    <source>
        <dbReference type="Proteomes" id="UP001321748"/>
    </source>
</evidence>
<organism evidence="3 4">
    <name type="scientific">Bombiscardovia apis</name>
    <dbReference type="NCBI Taxonomy" id="2932182"/>
    <lineage>
        <taxon>Bacteria</taxon>
        <taxon>Bacillati</taxon>
        <taxon>Actinomycetota</taxon>
        <taxon>Actinomycetes</taxon>
        <taxon>Bifidobacteriales</taxon>
        <taxon>Bifidobacteriaceae</taxon>
        <taxon>Bombiscardovia</taxon>
    </lineage>
</organism>
<keyword evidence="2" id="KW-0472">Membrane</keyword>
<evidence type="ECO:0000256" key="2">
    <source>
        <dbReference type="SAM" id="Phobius"/>
    </source>
</evidence>
<keyword evidence="4" id="KW-1185">Reference proteome</keyword>
<keyword evidence="2" id="KW-1133">Transmembrane helix</keyword>
<feature type="transmembrane region" description="Helical" evidence="2">
    <location>
        <begin position="208"/>
        <end position="232"/>
    </location>
</feature>